<gene>
    <name evidence="5" type="ORF">Acor_55720</name>
</gene>
<reference evidence="5 6" key="1">
    <citation type="submission" date="2019-10" db="EMBL/GenBank/DDBJ databases">
        <title>Whole genome shotgun sequence of Acrocarpospora corrugata NBRC 13972.</title>
        <authorList>
            <person name="Ichikawa N."/>
            <person name="Kimura A."/>
            <person name="Kitahashi Y."/>
            <person name="Komaki H."/>
            <person name="Oguchi A."/>
        </authorList>
    </citation>
    <scope>NUCLEOTIDE SEQUENCE [LARGE SCALE GENOMIC DNA]</scope>
    <source>
        <strain evidence="5 6">NBRC 13972</strain>
    </source>
</reference>
<feature type="domain" description="HTH hxlR-type" evidence="4">
    <location>
        <begin position="15"/>
        <end position="113"/>
    </location>
</feature>
<keyword evidence="3" id="KW-0804">Transcription</keyword>
<evidence type="ECO:0000313" key="6">
    <source>
        <dbReference type="Proteomes" id="UP000334990"/>
    </source>
</evidence>
<dbReference type="InterPro" id="IPR036527">
    <property type="entry name" value="SCP2_sterol-bd_dom_sf"/>
</dbReference>
<keyword evidence="6" id="KW-1185">Reference proteome</keyword>
<dbReference type="PROSITE" id="PS51118">
    <property type="entry name" value="HTH_HXLR"/>
    <property type="match status" value="1"/>
</dbReference>
<accession>A0A5M3W438</accession>
<dbReference type="RefSeq" id="WP_155339663.1">
    <property type="nucleotide sequence ID" value="NZ_BAAABN010000082.1"/>
</dbReference>
<evidence type="ECO:0000256" key="1">
    <source>
        <dbReference type="ARBA" id="ARBA00023015"/>
    </source>
</evidence>
<dbReference type="Gene3D" id="1.10.10.10">
    <property type="entry name" value="Winged helix-like DNA-binding domain superfamily/Winged helix DNA-binding domain"/>
    <property type="match status" value="1"/>
</dbReference>
<dbReference type="SUPFAM" id="SSF46785">
    <property type="entry name" value="Winged helix' DNA-binding domain"/>
    <property type="match status" value="1"/>
</dbReference>
<evidence type="ECO:0000256" key="2">
    <source>
        <dbReference type="ARBA" id="ARBA00023125"/>
    </source>
</evidence>
<dbReference type="GO" id="GO:0003677">
    <property type="term" value="F:DNA binding"/>
    <property type="evidence" value="ECO:0007669"/>
    <property type="project" value="UniProtKB-KW"/>
</dbReference>
<dbReference type="PANTHER" id="PTHR33204:SF18">
    <property type="entry name" value="TRANSCRIPTIONAL REGULATORY PROTEIN"/>
    <property type="match status" value="1"/>
</dbReference>
<evidence type="ECO:0000313" key="5">
    <source>
        <dbReference type="EMBL" id="GES03506.1"/>
    </source>
</evidence>
<organism evidence="5 6">
    <name type="scientific">Acrocarpospora corrugata</name>
    <dbReference type="NCBI Taxonomy" id="35763"/>
    <lineage>
        <taxon>Bacteria</taxon>
        <taxon>Bacillati</taxon>
        <taxon>Actinomycetota</taxon>
        <taxon>Actinomycetes</taxon>
        <taxon>Streptosporangiales</taxon>
        <taxon>Streptosporangiaceae</taxon>
        <taxon>Acrocarpospora</taxon>
    </lineage>
</organism>
<dbReference type="AlphaFoldDB" id="A0A5M3W438"/>
<dbReference type="Gene3D" id="3.30.1050.10">
    <property type="entry name" value="SCP2 sterol-binding domain"/>
    <property type="match status" value="1"/>
</dbReference>
<keyword evidence="1" id="KW-0805">Transcription regulation</keyword>
<dbReference type="PANTHER" id="PTHR33204">
    <property type="entry name" value="TRANSCRIPTIONAL REGULATOR, MARR FAMILY"/>
    <property type="match status" value="1"/>
</dbReference>
<protein>
    <submittedName>
        <fullName evidence="5">HxlR family transcriptional regulator</fullName>
    </submittedName>
</protein>
<dbReference type="OrthoDB" id="9792527at2"/>
<sequence length="224" mass="24288">MSSHVTMARSYAQLCGIATALDVVGDRWTLLVLRDLLLGPLRFGHLAEGLPGIGTNTLTARLKHLEALGVLHRRLLPLPDRATVYELTAYGRELEPILLALGRWGTKSMGSLPPDVASRSRWLVSGMLAFHDDTQRVARPTTWELRLSDGPFTVRAEGTSLAITAGAPDHADLVLTTDDETLHQLLTRRLTPAEAVTTGAVTLDGDASGLPRLIRLFAFPTLEA</sequence>
<dbReference type="SUPFAM" id="SSF55718">
    <property type="entry name" value="SCP-like"/>
    <property type="match status" value="1"/>
</dbReference>
<dbReference type="InterPro" id="IPR036388">
    <property type="entry name" value="WH-like_DNA-bd_sf"/>
</dbReference>
<dbReference type="Proteomes" id="UP000334990">
    <property type="component" value="Unassembled WGS sequence"/>
</dbReference>
<evidence type="ECO:0000256" key="3">
    <source>
        <dbReference type="ARBA" id="ARBA00023163"/>
    </source>
</evidence>
<name>A0A5M3W438_9ACTN</name>
<keyword evidence="2" id="KW-0238">DNA-binding</keyword>
<evidence type="ECO:0000259" key="4">
    <source>
        <dbReference type="PROSITE" id="PS51118"/>
    </source>
</evidence>
<dbReference type="EMBL" id="BLAD01000069">
    <property type="protein sequence ID" value="GES03506.1"/>
    <property type="molecule type" value="Genomic_DNA"/>
</dbReference>
<comment type="caution">
    <text evidence="5">The sequence shown here is derived from an EMBL/GenBank/DDBJ whole genome shotgun (WGS) entry which is preliminary data.</text>
</comment>
<dbReference type="InterPro" id="IPR003033">
    <property type="entry name" value="SCP2_sterol-bd_dom"/>
</dbReference>
<proteinExistence type="predicted"/>
<dbReference type="Pfam" id="PF02036">
    <property type="entry name" value="SCP2"/>
    <property type="match status" value="1"/>
</dbReference>
<dbReference type="InterPro" id="IPR036390">
    <property type="entry name" value="WH_DNA-bd_sf"/>
</dbReference>
<dbReference type="InterPro" id="IPR002577">
    <property type="entry name" value="HTH_HxlR"/>
</dbReference>
<dbReference type="Pfam" id="PF01638">
    <property type="entry name" value="HxlR"/>
    <property type="match status" value="1"/>
</dbReference>